<protein>
    <recommendedName>
        <fullName evidence="1">Serine aminopeptidase S33 domain-containing protein</fullName>
    </recommendedName>
</protein>
<dbReference type="Pfam" id="PF12146">
    <property type="entry name" value="Hydrolase_4"/>
    <property type="match status" value="1"/>
</dbReference>
<gene>
    <name evidence="2" type="ORF">B7H23_11555</name>
</gene>
<evidence type="ECO:0000313" key="3">
    <source>
        <dbReference type="Proteomes" id="UP000215405"/>
    </source>
</evidence>
<dbReference type="InterPro" id="IPR051044">
    <property type="entry name" value="MAG_DAG_Lipase"/>
</dbReference>
<dbReference type="AlphaFoldDB" id="A0A231UXP6"/>
<dbReference type="Gene3D" id="3.40.50.1820">
    <property type="entry name" value="alpha/beta hydrolase"/>
    <property type="match status" value="1"/>
</dbReference>
<dbReference type="SUPFAM" id="SSF53474">
    <property type="entry name" value="alpha/beta-Hydrolases"/>
    <property type="match status" value="1"/>
</dbReference>
<evidence type="ECO:0000313" key="2">
    <source>
        <dbReference type="EMBL" id="OXT00715.1"/>
    </source>
</evidence>
<dbReference type="InterPro" id="IPR022742">
    <property type="entry name" value="Hydrolase_4"/>
</dbReference>
<comment type="caution">
    <text evidence="2">The sequence shown here is derived from an EMBL/GenBank/DDBJ whole genome shotgun (WGS) entry which is preliminary data.</text>
</comment>
<dbReference type="InterPro" id="IPR029058">
    <property type="entry name" value="AB_hydrolase_fold"/>
</dbReference>
<proteinExistence type="predicted"/>
<feature type="domain" description="Serine aminopeptidase S33" evidence="1">
    <location>
        <begin position="61"/>
        <end position="317"/>
    </location>
</feature>
<reference evidence="3" key="1">
    <citation type="journal article" date="2017" name="Int. J. Syst. Evol. Microbiol.">
        <title>Notoacmeibacter marinus gen. nov., sp. nov., isolated from the gut of a limpet and proposal of Notoacmeibacteraceae fam. nov. in the order Rhizobiales of the class Alphaproteobacteria.</title>
        <authorList>
            <person name="Huang Z."/>
            <person name="Guo F."/>
            <person name="Lai Q."/>
        </authorList>
    </citation>
    <scope>NUCLEOTIDE SEQUENCE [LARGE SCALE GENOMIC DNA]</scope>
    <source>
        <strain evidence="3">XMTR2A4</strain>
    </source>
</reference>
<keyword evidence="3" id="KW-1185">Reference proteome</keyword>
<accession>A0A231UXP6</accession>
<organism evidence="2 3">
    <name type="scientific">Notoacmeibacter marinus</name>
    <dbReference type="NCBI Taxonomy" id="1876515"/>
    <lineage>
        <taxon>Bacteria</taxon>
        <taxon>Pseudomonadati</taxon>
        <taxon>Pseudomonadota</taxon>
        <taxon>Alphaproteobacteria</taxon>
        <taxon>Hyphomicrobiales</taxon>
        <taxon>Notoacmeibacteraceae</taxon>
        <taxon>Notoacmeibacter</taxon>
    </lineage>
</organism>
<dbReference type="Proteomes" id="UP000215405">
    <property type="component" value="Unassembled WGS sequence"/>
</dbReference>
<name>A0A231UXP6_9HYPH</name>
<sequence>MASQAELRHRHEERPLLDAGPEGVLFQMDGNPMPPLIDAGHLQVEDDQHIRYARFAARKAPKRGTIVLLSGRNETIEKLFETINDLGGFGFDVVTFDWRGQGGSSRLLRNPNKGYLDSFDTWRDDIEAIFRQVVLPDCRGPYYLLAHSSGALAALYAGPNLLTRVSRMVLLSPFVGFGPLPLPPNWVGRIAHWLVALGLGSITMWGKAKPDAAKPFVTNRLTSDAARYARNRKIAEERPDLTLGGPTVAWVDAAARAIARVNAPSHYSHIKTPTLFVIAGSDRVVSAPAGARLAGVMRSAASVTVDGAKHELLQEADLFREQALAAIDAFFRDD</sequence>
<dbReference type="EMBL" id="NBYO01000002">
    <property type="protein sequence ID" value="OXT00715.1"/>
    <property type="molecule type" value="Genomic_DNA"/>
</dbReference>
<dbReference type="RefSeq" id="WP_240535078.1">
    <property type="nucleotide sequence ID" value="NZ_NBYO01000002.1"/>
</dbReference>
<dbReference type="PANTHER" id="PTHR11614">
    <property type="entry name" value="PHOSPHOLIPASE-RELATED"/>
    <property type="match status" value="1"/>
</dbReference>
<evidence type="ECO:0000259" key="1">
    <source>
        <dbReference type="Pfam" id="PF12146"/>
    </source>
</evidence>